<comment type="caution">
    <text evidence="2">The sequence shown here is derived from an EMBL/GenBank/DDBJ whole genome shotgun (WGS) entry which is preliminary data.</text>
</comment>
<protein>
    <recommendedName>
        <fullName evidence="1">DUF5977 domain-containing protein</fullName>
    </recommendedName>
</protein>
<dbReference type="RefSeq" id="WP_089058311.1">
    <property type="nucleotide sequence ID" value="NZ_MUHD01000021.1"/>
</dbReference>
<name>A0ABX4CTS5_9FLAO</name>
<feature type="domain" description="DUF5977" evidence="1">
    <location>
        <begin position="1546"/>
        <end position="1610"/>
    </location>
</feature>
<reference evidence="2 3" key="1">
    <citation type="submission" date="2016-11" db="EMBL/GenBank/DDBJ databases">
        <title>Whole genomes of Flavobacteriaceae.</title>
        <authorList>
            <person name="Stine C."/>
            <person name="Li C."/>
            <person name="Tadesse D."/>
        </authorList>
    </citation>
    <scope>NUCLEOTIDE SEQUENCE [LARGE SCALE GENOMIC DNA]</scope>
    <source>
        <strain evidence="2 3">CCUG 60112</strain>
    </source>
</reference>
<keyword evidence="3" id="KW-1185">Reference proteome</keyword>
<feature type="domain" description="DUF5977" evidence="1">
    <location>
        <begin position="1741"/>
        <end position="1805"/>
    </location>
</feature>
<organism evidence="2 3">
    <name type="scientific">Flavobacterium plurextorum</name>
    <dbReference type="NCBI Taxonomy" id="1114867"/>
    <lineage>
        <taxon>Bacteria</taxon>
        <taxon>Pseudomonadati</taxon>
        <taxon>Bacteroidota</taxon>
        <taxon>Flavobacteriia</taxon>
        <taxon>Flavobacteriales</taxon>
        <taxon>Flavobacteriaceae</taxon>
        <taxon>Flavobacterium</taxon>
    </lineage>
</organism>
<dbReference type="InterPro" id="IPR046020">
    <property type="entry name" value="DUF5977"/>
</dbReference>
<feature type="domain" description="DUF5977" evidence="1">
    <location>
        <begin position="1286"/>
        <end position="1350"/>
    </location>
</feature>
<feature type="domain" description="DUF5977" evidence="1">
    <location>
        <begin position="1156"/>
        <end position="1220"/>
    </location>
</feature>
<feature type="domain" description="DUF5977" evidence="1">
    <location>
        <begin position="1934"/>
        <end position="1998"/>
    </location>
</feature>
<dbReference type="EMBL" id="MUHD01000021">
    <property type="protein sequence ID" value="OXB07251.1"/>
    <property type="molecule type" value="Genomic_DNA"/>
</dbReference>
<proteinExistence type="predicted"/>
<accession>A0ABX4CTS5</accession>
<evidence type="ECO:0000313" key="3">
    <source>
        <dbReference type="Proteomes" id="UP000198381"/>
    </source>
</evidence>
<dbReference type="Pfam" id="PF19404">
    <property type="entry name" value="DUF5977"/>
    <property type="match status" value="13"/>
</dbReference>
<feature type="domain" description="DUF5977" evidence="1">
    <location>
        <begin position="1351"/>
        <end position="1415"/>
    </location>
</feature>
<dbReference type="Proteomes" id="UP000198381">
    <property type="component" value="Unassembled WGS sequence"/>
</dbReference>
<feature type="domain" description="DUF5977" evidence="1">
    <location>
        <begin position="1416"/>
        <end position="1480"/>
    </location>
</feature>
<feature type="domain" description="DUF5977" evidence="1">
    <location>
        <begin position="1222"/>
        <end position="1285"/>
    </location>
</feature>
<feature type="domain" description="DUF5977" evidence="1">
    <location>
        <begin position="1870"/>
        <end position="1933"/>
    </location>
</feature>
<evidence type="ECO:0000259" key="1">
    <source>
        <dbReference type="Pfam" id="PF19404"/>
    </source>
</evidence>
<feature type="domain" description="DUF5977" evidence="1">
    <location>
        <begin position="1806"/>
        <end position="1868"/>
    </location>
</feature>
<sequence>MNAPVNTYKKYRIFSSRIIKRLLLFIILFNLPLQIKAQTEVNGFQTPNFAPKSPEAAAFLKYGEYPVDLATGLPNISVPLYTIDLKDFKMPISLDYHASGIKVTQEATWVGLGWNLNAGAQVVLSPRDDIDENNPNIDEIPDDNAIIAYFKLHPYDQGAVRTLDPNLDKSRVKDMYVFSSPTVNGSFYIRNFVNNDVVTIPPNAFKVDLLGANRENMKFKITDPQGNVYLLGTTEISIQSMTHSDRYTSAWYVDEIKTPSNNKINFTYQDDGSLTDRTFSQRVEVKNIVTKGECPDGSSYSSQIGNVIDGTGNTITILKKIKEISFNDGNSRVLFTKNVGRQDLVDGVENGYLSKIEIQQLLGAGYVNVKGYSFDYSYFNGSGSYYSDKRLKLDRIANLLGRIEQEFTYSSISVPNKTSKGQDYFGYNNGKVNNQDLIPKHYISYPYPAEVGKGDRSVNPLENQAGILREIHYPTKGWTKFNYETNQFYGVDVFSQYVPVIVNSSVVQGTGGSVPIKEGPGIDGPICLNIKPKDCVNYVSIPFTAKEAKGQLKFSMDNTHSSDPTISKYYHAMVRVFSGGIEVFNSGHWSITKEFNEPLNLKESGTIEVEVYGEFMSVKGLQLKYVNNDPMPKNNLGAGLRIASIENYDNDNALALKKEYDYSDIDAVGQTSGQLINKMSTTFQSNTFTNYNFIQCGGTGGSGGIGCTGGINSTAVYSISSNSRFGIEGNSVAYKYVKEKQFDTKNQTNNGFTQYEFSIWQDEIPFGNPTVQIPTTWKRGKVLNKKIYRTIGAARYILEEEKNIYFEDASNTSFYKGFKMFRMATTNSQENPSNPLIPNCPYNANGGVEVLRTIEPITYNLPILWFYQKTSEKTNYFYNSSNDLTGKIVSSTTFNYGNPSHLQLTSQITTNSIGETLETKYFYALDSKMVSKPFIPELKSAYMIGIVLDKQNFKGGTKISEQLTNYDKSVETNNLLLPRFVYINKGQAEIDLNSDRKITYDLYDEKGNILQYTPENGMPVSIIWGYNKTQPIAKIENAAYSTIPSQTISTLQTLSNADNDNCMSENCTEQLLRNALNEFRIALPNVFISTYTYNPLVGVTSITDVKGMTSYYEYDSFDRLKFLKDKDLNVIQKYCYNYKGEQTDCSDNTSTSVLMYKSIARSGSFTRTNCGAGGTASSVVYNQPVGAVISTISQADADSRGLAKFNIDGLTNANANGECTFISIAKSGSFMKNNCPVGGIGSMVVYSVPAGRHSSTISQAAADAIAQDDVNHNGQDYANTNGECTFSNIAKSGTFTRNNCAVGGIGSNVVYIVPAGRHSSTSSQAAADALAQDDVSNNGQAYANTNGSCIFVNIAKSGTFTRNNCAVGGIGSNVVYTVPAGKYESTSSQSAADVLAQDDVNNNGQAYANTNGSCTFSNIAKSGSFTRNNCVFGGIGSMVIYTVPVGKYESTSSQAAADALAQDDINNNGQAYANTNETCTFFNIAKSGTFTKNNCPVNGVGAVMVYSIPAGKYSSTISQAAADAIAQEDINNNGQTNANTFGTCTFSNTIKSASFTRNNCSAGGFGSVVVYTVPAGKHNSTSSQAVADELAQDDINNNGQYYANTNGNCTFYNGAVSKAFYRNNCPANTSSGVYTYSVPYGIYISNISQEHADQLAQNAINTYGQNAANLEAECIFYSAAQNGSFNKNGCGYGGVGSSVIYSQNRGVSTSTISQADADALGFAKFNIDGQSYADANGYCTYFSVAQSGSFIKNDCGPGGIGSNITFSQAAGAQTSNISQADADSKGLTLFNINGQANANTNGGCTYSNAAISKTFTRDDCPVYSTPGTYIYTVPAGKYTGGTQSKVDGMARNEIDANGQYYANMIADCYFYNSSKSGVFAKNNCGGDLSGSYVTYTVPSRKYVSNSQESADNLAQTDVDNNGQAYANANGICVYNSIARSGLFTRNNCGQNQAGSTVSYSQGTGAVTSSVSQAEADSLGLSKFNTDGQVYANNYGTCTIREVEFRFERFFDPSTKVLNIDAWATGTNHNGATLKFTVNFLRISGVAASQEVVVEFAAGQGSKLTTLTLNAKSIVSITLLVIKK</sequence>
<feature type="domain" description="DUF5977" evidence="1">
    <location>
        <begin position="1481"/>
        <end position="1545"/>
    </location>
</feature>
<gene>
    <name evidence="2" type="ORF">B0A81_12345</name>
</gene>
<feature type="domain" description="DUF5977" evidence="1">
    <location>
        <begin position="1676"/>
        <end position="1740"/>
    </location>
</feature>
<evidence type="ECO:0000313" key="2">
    <source>
        <dbReference type="EMBL" id="OXB07251.1"/>
    </source>
</evidence>
<feature type="domain" description="DUF5977" evidence="1">
    <location>
        <begin position="1611"/>
        <end position="1675"/>
    </location>
</feature>